<reference evidence="2" key="1">
    <citation type="journal article" date="2023" name="Science">
        <title>Genome structures resolve the early diversification of teleost fishes.</title>
        <authorList>
            <person name="Parey E."/>
            <person name="Louis A."/>
            <person name="Montfort J."/>
            <person name="Bouchez O."/>
            <person name="Roques C."/>
            <person name="Iampietro C."/>
            <person name="Lluch J."/>
            <person name="Castinel A."/>
            <person name="Donnadieu C."/>
            <person name="Desvignes T."/>
            <person name="Floi Bucao C."/>
            <person name="Jouanno E."/>
            <person name="Wen M."/>
            <person name="Mejri S."/>
            <person name="Dirks R."/>
            <person name="Jansen H."/>
            <person name="Henkel C."/>
            <person name="Chen W.J."/>
            <person name="Zahm M."/>
            <person name="Cabau C."/>
            <person name="Klopp C."/>
            <person name="Thompson A.W."/>
            <person name="Robinson-Rechavi M."/>
            <person name="Braasch I."/>
            <person name="Lecointre G."/>
            <person name="Bobe J."/>
            <person name="Postlethwait J.H."/>
            <person name="Berthelot C."/>
            <person name="Roest Crollius H."/>
            <person name="Guiguen Y."/>
        </authorList>
    </citation>
    <scope>NUCLEOTIDE SEQUENCE</scope>
    <source>
        <strain evidence="2">WJC10195</strain>
    </source>
</reference>
<dbReference type="AlphaFoldDB" id="A0A9Q1FL28"/>
<sequence>MGGLRLTKAPGSQWLGFSKTLIRASLLWSPGESVHWSGLSGRALHILRGKKPPVLRKRSPRQAPSSKSQPPPCAPECSISSRPGLPASALQHIKEAPGYLPGKVGSSVMKQGSPAEGLIGETVEPGRASGQSPAPRVQRHSL</sequence>
<protein>
    <submittedName>
        <fullName evidence="2">Uncharacterized protein</fullName>
    </submittedName>
</protein>
<feature type="region of interest" description="Disordered" evidence="1">
    <location>
        <begin position="98"/>
        <end position="142"/>
    </location>
</feature>
<dbReference type="Proteomes" id="UP001152622">
    <property type="component" value="Chromosome 5"/>
</dbReference>
<evidence type="ECO:0000256" key="1">
    <source>
        <dbReference type="SAM" id="MobiDB-lite"/>
    </source>
</evidence>
<feature type="compositionally biased region" description="Basic residues" evidence="1">
    <location>
        <begin position="50"/>
        <end position="60"/>
    </location>
</feature>
<organism evidence="2 3">
    <name type="scientific">Synaphobranchus kaupii</name>
    <name type="common">Kaup's arrowtooth eel</name>
    <dbReference type="NCBI Taxonomy" id="118154"/>
    <lineage>
        <taxon>Eukaryota</taxon>
        <taxon>Metazoa</taxon>
        <taxon>Chordata</taxon>
        <taxon>Craniata</taxon>
        <taxon>Vertebrata</taxon>
        <taxon>Euteleostomi</taxon>
        <taxon>Actinopterygii</taxon>
        <taxon>Neopterygii</taxon>
        <taxon>Teleostei</taxon>
        <taxon>Anguilliformes</taxon>
        <taxon>Synaphobranchidae</taxon>
        <taxon>Synaphobranchus</taxon>
    </lineage>
</organism>
<accession>A0A9Q1FL28</accession>
<comment type="caution">
    <text evidence="2">The sequence shown here is derived from an EMBL/GenBank/DDBJ whole genome shotgun (WGS) entry which is preliminary data.</text>
</comment>
<gene>
    <name evidence="2" type="ORF">SKAU_G00172880</name>
</gene>
<name>A0A9Q1FL28_SYNKA</name>
<feature type="region of interest" description="Disordered" evidence="1">
    <location>
        <begin position="50"/>
        <end position="86"/>
    </location>
</feature>
<proteinExistence type="predicted"/>
<evidence type="ECO:0000313" key="3">
    <source>
        <dbReference type="Proteomes" id="UP001152622"/>
    </source>
</evidence>
<evidence type="ECO:0000313" key="2">
    <source>
        <dbReference type="EMBL" id="KAJ8360763.1"/>
    </source>
</evidence>
<keyword evidence="3" id="KW-1185">Reference proteome</keyword>
<dbReference type="EMBL" id="JAINUF010000005">
    <property type="protein sequence ID" value="KAJ8360763.1"/>
    <property type="molecule type" value="Genomic_DNA"/>
</dbReference>